<dbReference type="RefSeq" id="WP_144229731.1">
    <property type="nucleotide sequence ID" value="NZ_CANNCB010000004.1"/>
</dbReference>
<evidence type="ECO:0000313" key="9">
    <source>
        <dbReference type="Proteomes" id="UP000319828"/>
    </source>
</evidence>
<feature type="transmembrane region" description="Helical" evidence="7">
    <location>
        <begin position="292"/>
        <end position="314"/>
    </location>
</feature>
<organism evidence="8 9">
    <name type="scientific">Vibrio algivorus</name>
    <dbReference type="NCBI Taxonomy" id="1667024"/>
    <lineage>
        <taxon>Bacteria</taxon>
        <taxon>Pseudomonadati</taxon>
        <taxon>Pseudomonadota</taxon>
        <taxon>Gammaproteobacteria</taxon>
        <taxon>Vibrionales</taxon>
        <taxon>Vibrionaceae</taxon>
        <taxon>Vibrio</taxon>
    </lineage>
</organism>
<comment type="caution">
    <text evidence="8">The sequence shown here is derived from an EMBL/GenBank/DDBJ whole genome shotgun (WGS) entry which is preliminary data.</text>
</comment>
<dbReference type="PANTHER" id="PTHR33567">
    <property type="entry name" value="CHROMATE ION TRANSPORTER (EUROFUNG)"/>
    <property type="match status" value="1"/>
</dbReference>
<dbReference type="InterPro" id="IPR014047">
    <property type="entry name" value="Chr_Tranpt_l_chain"/>
</dbReference>
<dbReference type="GO" id="GO:0015109">
    <property type="term" value="F:chromate transmembrane transporter activity"/>
    <property type="evidence" value="ECO:0007669"/>
    <property type="project" value="InterPro"/>
</dbReference>
<dbReference type="OrthoDB" id="8969999at2"/>
<keyword evidence="4 7" id="KW-0812">Transmembrane</keyword>
<comment type="subcellular location">
    <subcellularLocation>
        <location evidence="1">Cell membrane</location>
        <topology evidence="1">Multi-pass membrane protein</topology>
    </subcellularLocation>
</comment>
<name>A0A557PH70_9VIBR</name>
<evidence type="ECO:0000256" key="1">
    <source>
        <dbReference type="ARBA" id="ARBA00004651"/>
    </source>
</evidence>
<evidence type="ECO:0000256" key="5">
    <source>
        <dbReference type="ARBA" id="ARBA00022989"/>
    </source>
</evidence>
<keyword evidence="3" id="KW-1003">Cell membrane</keyword>
<feature type="transmembrane region" description="Helical" evidence="7">
    <location>
        <begin position="71"/>
        <end position="95"/>
    </location>
</feature>
<feature type="transmembrane region" description="Helical" evidence="7">
    <location>
        <begin position="202"/>
        <end position="218"/>
    </location>
</feature>
<comment type="similarity">
    <text evidence="2">Belongs to the chromate ion transporter (CHR) (TC 2.A.51) family.</text>
</comment>
<dbReference type="AlphaFoldDB" id="A0A557PH70"/>
<protein>
    <submittedName>
        <fullName evidence="8">Chromate efflux transporter</fullName>
    </submittedName>
</protein>
<dbReference type="Proteomes" id="UP000319828">
    <property type="component" value="Unassembled WGS sequence"/>
</dbReference>
<feature type="transmembrane region" description="Helical" evidence="7">
    <location>
        <begin position="230"/>
        <end position="248"/>
    </location>
</feature>
<feature type="transmembrane region" description="Helical" evidence="7">
    <location>
        <begin position="326"/>
        <end position="343"/>
    </location>
</feature>
<evidence type="ECO:0000256" key="7">
    <source>
        <dbReference type="SAM" id="Phobius"/>
    </source>
</evidence>
<feature type="transmembrane region" description="Helical" evidence="7">
    <location>
        <begin position="140"/>
        <end position="171"/>
    </location>
</feature>
<keyword evidence="5 7" id="KW-1133">Transmembrane helix</keyword>
<evidence type="ECO:0000256" key="6">
    <source>
        <dbReference type="ARBA" id="ARBA00023136"/>
    </source>
</evidence>
<reference evidence="8 9" key="1">
    <citation type="submission" date="2019-07" db="EMBL/GenBank/DDBJ databases">
        <title>The draft genome sequence of Vibrio algivorus M1486.</title>
        <authorList>
            <person name="Meng X."/>
        </authorList>
    </citation>
    <scope>NUCLEOTIDE SEQUENCE [LARGE SCALE GENOMIC DNA]</scope>
    <source>
        <strain evidence="8 9">M1486</strain>
    </source>
</reference>
<feature type="transmembrane region" description="Helical" evidence="7">
    <location>
        <begin position="377"/>
        <end position="395"/>
    </location>
</feature>
<sequence length="396" mass="42825">MFELFKTFFLLGWVSFGGPAAHIGYFRTAFVEKRQWLTESEYAQIIALSQFLPGPGSSQIGFSIGYQRGGLLGGIVAFLGFTTPSIALMIAIAAFSQQWLDNTWMQGVIHGLKLLAVVVVFDATYTMFKQFCQHKRHQALCVFTTCVCLLWPSAISQSICLVIAAGIGYFYNATSIPNTVTKHPASNTSTVNSINLSLSEKLALTLFVGLFLFSIFWPTTNMFTGMLQDFFSAGSLVFGGGHVVLPLLQSTVGSQLSNDTFMAGYAAAQAMPGPMFTFATYLGYVLLPNMPIIGALLATLMIFLPGFLLIIGLLKQWQNFSQRSHVLPMVAGVNAAVVGLLMAALYQPIFVSAVSHSLDMLVVVSGIFVLRSIKVPIIALVTSFAIVGCGISLLIN</sequence>
<dbReference type="PIRSF" id="PIRSF004810">
    <property type="entry name" value="ChrA"/>
    <property type="match status" value="1"/>
</dbReference>
<accession>A0A557PH70</accession>
<feature type="transmembrane region" description="Helical" evidence="7">
    <location>
        <begin position="107"/>
        <end position="128"/>
    </location>
</feature>
<dbReference type="InterPro" id="IPR003370">
    <property type="entry name" value="Chromate_transpt"/>
</dbReference>
<evidence type="ECO:0000313" key="8">
    <source>
        <dbReference type="EMBL" id="TVO40003.1"/>
    </source>
</evidence>
<gene>
    <name evidence="8" type="primary">chrA</name>
    <name evidence="8" type="ORF">FOF44_00665</name>
</gene>
<feature type="transmembrane region" description="Helical" evidence="7">
    <location>
        <begin position="6"/>
        <end position="26"/>
    </location>
</feature>
<evidence type="ECO:0000256" key="3">
    <source>
        <dbReference type="ARBA" id="ARBA00022475"/>
    </source>
</evidence>
<dbReference type="Pfam" id="PF02417">
    <property type="entry name" value="Chromate_transp"/>
    <property type="match status" value="2"/>
</dbReference>
<dbReference type="NCBIfam" id="TIGR00937">
    <property type="entry name" value="2A51"/>
    <property type="match status" value="1"/>
</dbReference>
<keyword evidence="6 7" id="KW-0472">Membrane</keyword>
<dbReference type="EMBL" id="VMKJ01000001">
    <property type="protein sequence ID" value="TVO40003.1"/>
    <property type="molecule type" value="Genomic_DNA"/>
</dbReference>
<dbReference type="PANTHER" id="PTHR33567:SF3">
    <property type="entry name" value="CHROMATE ION TRANSPORTER (EUROFUNG)"/>
    <property type="match status" value="1"/>
</dbReference>
<evidence type="ECO:0000256" key="2">
    <source>
        <dbReference type="ARBA" id="ARBA00005262"/>
    </source>
</evidence>
<dbReference type="GO" id="GO:0005886">
    <property type="term" value="C:plasma membrane"/>
    <property type="evidence" value="ECO:0007669"/>
    <property type="project" value="UniProtKB-SubCell"/>
</dbReference>
<evidence type="ECO:0000256" key="4">
    <source>
        <dbReference type="ARBA" id="ARBA00022692"/>
    </source>
</evidence>
<proteinExistence type="inferred from homology"/>